<reference evidence="1 2" key="1">
    <citation type="submission" date="2020-05" db="EMBL/GenBank/DDBJ databases">
        <title>Complete genome sequencing of Campylobacter and Arcobacter type strains.</title>
        <authorList>
            <person name="Miller W.G."/>
            <person name="Yee E."/>
        </authorList>
    </citation>
    <scope>NUCLEOTIDE SEQUENCE [LARGE SCALE GENOMIC DNA]</scope>
    <source>
        <strain evidence="1 2">LMG 25694</strain>
    </source>
</reference>
<dbReference type="AlphaFoldDB" id="A0AAE7BGU3"/>
<dbReference type="KEGG" id="adz:ADFLV_1436"/>
<gene>
    <name evidence="1" type="ORF">ADFLV_1436</name>
</gene>
<evidence type="ECO:0000313" key="1">
    <source>
        <dbReference type="EMBL" id="QKF77462.1"/>
    </source>
</evidence>
<accession>A0AAE7BGU3</accession>
<dbReference type="Proteomes" id="UP000503313">
    <property type="component" value="Chromosome"/>
</dbReference>
<organism evidence="1 2">
    <name type="scientific">Arcobacter defluvii</name>
    <dbReference type="NCBI Taxonomy" id="873191"/>
    <lineage>
        <taxon>Bacteria</taxon>
        <taxon>Pseudomonadati</taxon>
        <taxon>Campylobacterota</taxon>
        <taxon>Epsilonproteobacteria</taxon>
        <taxon>Campylobacterales</taxon>
        <taxon>Arcobacteraceae</taxon>
        <taxon>Arcobacter</taxon>
    </lineage>
</organism>
<dbReference type="Pfam" id="PF19570">
    <property type="entry name" value="DUF6088"/>
    <property type="match status" value="1"/>
</dbReference>
<evidence type="ECO:0000313" key="2">
    <source>
        <dbReference type="Proteomes" id="UP000503313"/>
    </source>
</evidence>
<keyword evidence="2" id="KW-1185">Reference proteome</keyword>
<name>A0AAE7BGU3_9BACT</name>
<dbReference type="RefSeq" id="WP_129011493.1">
    <property type="nucleotide sequence ID" value="NZ_CP053835.1"/>
</dbReference>
<protein>
    <recommendedName>
        <fullName evidence="3">AbiEi antitoxin C-terminal domain-containing protein</fullName>
    </recommendedName>
</protein>
<evidence type="ECO:0008006" key="3">
    <source>
        <dbReference type="Google" id="ProtNLM"/>
    </source>
</evidence>
<proteinExistence type="predicted"/>
<dbReference type="InterPro" id="IPR045738">
    <property type="entry name" value="DUF6088"/>
</dbReference>
<sequence>MSVAKITRDFVTNIEGAKLFTYDDIPCLNKTSAAIELSRLFKKGIIKKISKGKFYKPKIRVFGEVAPNTNDKIKSYLKSDETNSYETGANSFRKLGLTTQVSNETVIATNGIYRKVKIDNINLKFIPKRVDVNDDEIYLVQILDAIKDINKIPATTPNEVVKYLKEIIKKESLENQNKLTKFALKYTPRTRAVLGAIFKEIGNKNCAYELKSTLNPMTNYKLKIEEDVIKDRKYWNFI</sequence>
<dbReference type="EMBL" id="CP053835">
    <property type="protein sequence ID" value="QKF77462.1"/>
    <property type="molecule type" value="Genomic_DNA"/>
</dbReference>